<dbReference type="GO" id="GO:0008276">
    <property type="term" value="F:protein methyltransferase activity"/>
    <property type="evidence" value="ECO:0007669"/>
    <property type="project" value="TreeGrafter"/>
</dbReference>
<dbReference type="RefSeq" id="WP_058849185.1">
    <property type="nucleotide sequence ID" value="NZ_LOCL01000038.1"/>
</dbReference>
<protein>
    <submittedName>
        <fullName evidence="6">Methyltransferase</fullName>
    </submittedName>
</protein>
<accession>A0A0W7X0R5</accession>
<dbReference type="GO" id="GO:0008757">
    <property type="term" value="F:S-adenosylmethionine-dependent methyltransferase activity"/>
    <property type="evidence" value="ECO:0007669"/>
    <property type="project" value="TreeGrafter"/>
</dbReference>
<dbReference type="InterPro" id="IPR029063">
    <property type="entry name" value="SAM-dependent_MTases_sf"/>
</dbReference>
<organism evidence="6 7">
    <name type="scientific">Streptomyces silvensis</name>
    <dbReference type="NCBI Taxonomy" id="1765722"/>
    <lineage>
        <taxon>Bacteria</taxon>
        <taxon>Bacillati</taxon>
        <taxon>Actinomycetota</taxon>
        <taxon>Actinomycetes</taxon>
        <taxon>Kitasatosporales</taxon>
        <taxon>Streptomycetaceae</taxon>
        <taxon>Streptomyces</taxon>
    </lineage>
</organism>
<evidence type="ECO:0000256" key="3">
    <source>
        <dbReference type="ARBA" id="ARBA00022679"/>
    </source>
</evidence>
<proteinExistence type="inferred from homology"/>
<dbReference type="InterPro" id="IPR004557">
    <property type="entry name" value="PrmC-related"/>
</dbReference>
<dbReference type="Gene3D" id="3.40.50.150">
    <property type="entry name" value="Vaccinia Virus protein VP39"/>
    <property type="match status" value="1"/>
</dbReference>
<dbReference type="EMBL" id="LOCL01000038">
    <property type="protein sequence ID" value="KUF16367.1"/>
    <property type="molecule type" value="Genomic_DNA"/>
</dbReference>
<evidence type="ECO:0000256" key="4">
    <source>
        <dbReference type="ARBA" id="ARBA00022691"/>
    </source>
</evidence>
<dbReference type="InterPro" id="IPR052190">
    <property type="entry name" value="Euk-Arch_PrmC-MTase"/>
</dbReference>
<gene>
    <name evidence="6" type="ORF">AT728_11100</name>
</gene>
<comment type="similarity">
    <text evidence="1">Belongs to the eukaryotic/archaeal PrmC-related family.</text>
</comment>
<dbReference type="GO" id="GO:0032259">
    <property type="term" value="P:methylation"/>
    <property type="evidence" value="ECO:0007669"/>
    <property type="project" value="UniProtKB-KW"/>
</dbReference>
<reference evidence="6 7" key="1">
    <citation type="submission" date="2015-12" db="EMBL/GenBank/DDBJ databases">
        <title>Draft genome sequence of Streptomyces silvensis ATCC 53525, a producer of novel hormone antagonists.</title>
        <authorList>
            <person name="Johnston C.W."/>
            <person name="Li Y."/>
            <person name="Magarvey N.A."/>
        </authorList>
    </citation>
    <scope>NUCLEOTIDE SEQUENCE [LARGE SCALE GENOMIC DNA]</scope>
    <source>
        <strain evidence="6 7">ATCC 53525</strain>
    </source>
</reference>
<dbReference type="Pfam" id="PF05175">
    <property type="entry name" value="MTS"/>
    <property type="match status" value="1"/>
</dbReference>
<keyword evidence="4" id="KW-0949">S-adenosyl-L-methionine</keyword>
<dbReference type="SUPFAM" id="SSF53335">
    <property type="entry name" value="S-adenosyl-L-methionine-dependent methyltransferases"/>
    <property type="match status" value="1"/>
</dbReference>
<dbReference type="InterPro" id="IPR007848">
    <property type="entry name" value="Small_mtfrase_dom"/>
</dbReference>
<evidence type="ECO:0000256" key="1">
    <source>
        <dbReference type="ARBA" id="ARBA00006149"/>
    </source>
</evidence>
<dbReference type="Proteomes" id="UP000054804">
    <property type="component" value="Unassembled WGS sequence"/>
</dbReference>
<comment type="caution">
    <text evidence="6">The sequence shown here is derived from an EMBL/GenBank/DDBJ whole genome shotgun (WGS) entry which is preliminary data.</text>
</comment>
<dbReference type="STRING" id="1765722.AT728_11100"/>
<evidence type="ECO:0000256" key="2">
    <source>
        <dbReference type="ARBA" id="ARBA00022603"/>
    </source>
</evidence>
<feature type="domain" description="Methyltransferase small" evidence="5">
    <location>
        <begin position="18"/>
        <end position="114"/>
    </location>
</feature>
<keyword evidence="7" id="KW-1185">Reference proteome</keyword>
<dbReference type="PANTHER" id="PTHR45875">
    <property type="entry name" value="METHYLTRANSFERASE N6AMT1"/>
    <property type="match status" value="1"/>
</dbReference>
<keyword evidence="3 6" id="KW-0808">Transferase</keyword>
<dbReference type="PROSITE" id="PS00092">
    <property type="entry name" value="N6_MTASE"/>
    <property type="match status" value="1"/>
</dbReference>
<dbReference type="InterPro" id="IPR002052">
    <property type="entry name" value="DNA_methylase_N6_adenine_CS"/>
</dbReference>
<evidence type="ECO:0000313" key="7">
    <source>
        <dbReference type="Proteomes" id="UP000054804"/>
    </source>
</evidence>
<dbReference type="GO" id="GO:0008170">
    <property type="term" value="F:N-methyltransferase activity"/>
    <property type="evidence" value="ECO:0007669"/>
    <property type="project" value="UniProtKB-ARBA"/>
</dbReference>
<dbReference type="GO" id="GO:0003676">
    <property type="term" value="F:nucleic acid binding"/>
    <property type="evidence" value="ECO:0007669"/>
    <property type="project" value="InterPro"/>
</dbReference>
<dbReference type="CDD" id="cd02440">
    <property type="entry name" value="AdoMet_MTases"/>
    <property type="match status" value="1"/>
</dbReference>
<dbReference type="PANTHER" id="PTHR45875:SF1">
    <property type="entry name" value="METHYLTRANSFERASE N6AMT1"/>
    <property type="match status" value="1"/>
</dbReference>
<name>A0A0W7X0R5_9ACTN</name>
<sequence>MTTVDAPRRRFGKVLRIPGVYAPQADTNLLAEAMRRENVAGMDVLDLCSGSGVLAAHASRLGAHASAVDISRRAVLTIRLNALLARQRVAVHRGDLLAALPGRTFDLIVSNPPYVPAPPAVLPSRGPARAWDAGPDGRVLLDRICETAPRALRPGGTLLLVHSAVSGPEASVRRLREAGLRCGVSDRAYVPLGPVMRERLTWLRERGLLGPGDDKEELVIIRAEKR</sequence>
<dbReference type="AlphaFoldDB" id="A0A0W7X0R5"/>
<keyword evidence="2 6" id="KW-0489">Methyltransferase</keyword>
<evidence type="ECO:0000259" key="5">
    <source>
        <dbReference type="Pfam" id="PF05175"/>
    </source>
</evidence>
<dbReference type="NCBIfam" id="TIGR00537">
    <property type="entry name" value="hemK_rel_arch"/>
    <property type="match status" value="1"/>
</dbReference>
<dbReference type="GO" id="GO:0035657">
    <property type="term" value="C:eRF1 methyltransferase complex"/>
    <property type="evidence" value="ECO:0007669"/>
    <property type="project" value="TreeGrafter"/>
</dbReference>
<evidence type="ECO:0000313" key="6">
    <source>
        <dbReference type="EMBL" id="KUF16367.1"/>
    </source>
</evidence>